<feature type="compositionally biased region" description="Low complexity" evidence="1">
    <location>
        <begin position="106"/>
        <end position="115"/>
    </location>
</feature>
<evidence type="ECO:0000313" key="2">
    <source>
        <dbReference type="EMBL" id="KAK0165511.1"/>
    </source>
</evidence>
<name>A0AA39F9U9_9HYME</name>
<proteinExistence type="predicted"/>
<feature type="compositionally biased region" description="Basic and acidic residues" evidence="1">
    <location>
        <begin position="116"/>
        <end position="127"/>
    </location>
</feature>
<evidence type="ECO:0000256" key="1">
    <source>
        <dbReference type="SAM" id="MobiDB-lite"/>
    </source>
</evidence>
<keyword evidence="3" id="KW-1185">Reference proteome</keyword>
<dbReference type="Proteomes" id="UP001168990">
    <property type="component" value="Unassembled WGS sequence"/>
</dbReference>
<organism evidence="2 3">
    <name type="scientific">Microctonus aethiopoides</name>
    <dbReference type="NCBI Taxonomy" id="144406"/>
    <lineage>
        <taxon>Eukaryota</taxon>
        <taxon>Metazoa</taxon>
        <taxon>Ecdysozoa</taxon>
        <taxon>Arthropoda</taxon>
        <taxon>Hexapoda</taxon>
        <taxon>Insecta</taxon>
        <taxon>Pterygota</taxon>
        <taxon>Neoptera</taxon>
        <taxon>Endopterygota</taxon>
        <taxon>Hymenoptera</taxon>
        <taxon>Apocrita</taxon>
        <taxon>Ichneumonoidea</taxon>
        <taxon>Braconidae</taxon>
        <taxon>Euphorinae</taxon>
        <taxon>Microctonus</taxon>
    </lineage>
</organism>
<comment type="caution">
    <text evidence="2">The sequence shown here is derived from an EMBL/GenBank/DDBJ whole genome shotgun (WGS) entry which is preliminary data.</text>
</comment>
<feature type="compositionally biased region" description="Polar residues" evidence="1">
    <location>
        <begin position="128"/>
        <end position="139"/>
    </location>
</feature>
<protein>
    <submittedName>
        <fullName evidence="2">Uncharacterized protein</fullName>
    </submittedName>
</protein>
<sequence length="148" mass="15546">MAEGILSPKRLDFQAPAAPGRTKTYPGNGGSAEMDDNFPPHSWDQHGIAKLNNTFFPTAQRPTGSCSGCRRGHPMAGSLSGGPKDQGPGAPSEDNASDSKSERSSGETSDSSMSSESERNKCSERNISEVSESEVTSAYSAHGPRGKK</sequence>
<dbReference type="AlphaFoldDB" id="A0AA39F9U9"/>
<feature type="compositionally biased region" description="Polar residues" evidence="1">
    <location>
        <begin position="51"/>
        <end position="66"/>
    </location>
</feature>
<evidence type="ECO:0000313" key="3">
    <source>
        <dbReference type="Proteomes" id="UP001168990"/>
    </source>
</evidence>
<feature type="region of interest" description="Disordered" evidence="1">
    <location>
        <begin position="1"/>
        <end position="148"/>
    </location>
</feature>
<reference evidence="2" key="2">
    <citation type="submission" date="2023-03" db="EMBL/GenBank/DDBJ databases">
        <authorList>
            <person name="Inwood S.N."/>
            <person name="Skelly J.G."/>
            <person name="Guhlin J."/>
            <person name="Harrop T.W.R."/>
            <person name="Goldson S.G."/>
            <person name="Dearden P.K."/>
        </authorList>
    </citation>
    <scope>NUCLEOTIDE SEQUENCE</scope>
    <source>
        <strain evidence="2">Irish</strain>
        <tissue evidence="2">Whole body</tissue>
    </source>
</reference>
<gene>
    <name evidence="2" type="ORF">PV328_004018</name>
</gene>
<reference evidence="2" key="1">
    <citation type="journal article" date="2023" name="bioRxiv">
        <title>Scaffold-level genome assemblies of two parasitoid biocontrol wasps reveal the parthenogenesis mechanism and an associated novel virus.</title>
        <authorList>
            <person name="Inwood S."/>
            <person name="Skelly J."/>
            <person name="Guhlin J."/>
            <person name="Harrop T."/>
            <person name="Goldson S."/>
            <person name="Dearden P."/>
        </authorList>
    </citation>
    <scope>NUCLEOTIDE SEQUENCE</scope>
    <source>
        <strain evidence="2">Irish</strain>
        <tissue evidence="2">Whole body</tissue>
    </source>
</reference>
<dbReference type="EMBL" id="JAQQBS010001422">
    <property type="protein sequence ID" value="KAK0165511.1"/>
    <property type="molecule type" value="Genomic_DNA"/>
</dbReference>
<accession>A0AA39F9U9</accession>